<dbReference type="EMBL" id="GBRH01232332">
    <property type="protein sequence ID" value="JAD65563.1"/>
    <property type="molecule type" value="Transcribed_RNA"/>
</dbReference>
<evidence type="ECO:0000313" key="1">
    <source>
        <dbReference type="EMBL" id="JAD65563.1"/>
    </source>
</evidence>
<dbReference type="AlphaFoldDB" id="A0A0A9BTN4"/>
<reference evidence="1" key="2">
    <citation type="journal article" date="2015" name="Data Brief">
        <title>Shoot transcriptome of the giant reed, Arundo donax.</title>
        <authorList>
            <person name="Barrero R.A."/>
            <person name="Guerrero F.D."/>
            <person name="Moolhuijzen P."/>
            <person name="Goolsby J.A."/>
            <person name="Tidwell J."/>
            <person name="Bellgard S.E."/>
            <person name="Bellgard M.I."/>
        </authorList>
    </citation>
    <scope>NUCLEOTIDE SEQUENCE</scope>
    <source>
        <tissue evidence="1">Shoot tissue taken approximately 20 cm above the soil surface</tissue>
    </source>
</reference>
<organism evidence="1">
    <name type="scientific">Arundo donax</name>
    <name type="common">Giant reed</name>
    <name type="synonym">Donax arundinaceus</name>
    <dbReference type="NCBI Taxonomy" id="35708"/>
    <lineage>
        <taxon>Eukaryota</taxon>
        <taxon>Viridiplantae</taxon>
        <taxon>Streptophyta</taxon>
        <taxon>Embryophyta</taxon>
        <taxon>Tracheophyta</taxon>
        <taxon>Spermatophyta</taxon>
        <taxon>Magnoliopsida</taxon>
        <taxon>Liliopsida</taxon>
        <taxon>Poales</taxon>
        <taxon>Poaceae</taxon>
        <taxon>PACMAD clade</taxon>
        <taxon>Arundinoideae</taxon>
        <taxon>Arundineae</taxon>
        <taxon>Arundo</taxon>
    </lineage>
</organism>
<accession>A0A0A9BTN4</accession>
<proteinExistence type="predicted"/>
<name>A0A0A9BTN4_ARUDO</name>
<sequence>MSNPGSLDTSGVTYHCARCALH</sequence>
<protein>
    <submittedName>
        <fullName evidence="1">Uncharacterized protein</fullName>
    </submittedName>
</protein>
<reference evidence="1" key="1">
    <citation type="submission" date="2014-09" db="EMBL/GenBank/DDBJ databases">
        <authorList>
            <person name="Magalhaes I.L.F."/>
            <person name="Oliveira U."/>
            <person name="Santos F.R."/>
            <person name="Vidigal T.H.D.A."/>
            <person name="Brescovit A.D."/>
            <person name="Santos A.J."/>
        </authorList>
    </citation>
    <scope>NUCLEOTIDE SEQUENCE</scope>
    <source>
        <tissue evidence="1">Shoot tissue taken approximately 20 cm above the soil surface</tissue>
    </source>
</reference>